<sequence>MKINNNEIIKKFNELAYKLNFVYSLFQHSLNQFINDGIIEPPINVIVNHNTLIKLKNYKTNFLKIQKKYASDICLPFIEIENQKIYLNLLIPSSYINLNNNKTTTKLKYINKGKLHFLYELIDNLYSENPEVWAFIYFDIANALLKIKPITNINPNYYKTIKNNNLELPYINIKI</sequence>
<dbReference type="KEGG" id="mfel:JPM2_1840"/>
<keyword evidence="2" id="KW-1185">Reference proteome</keyword>
<evidence type="ECO:0000313" key="2">
    <source>
        <dbReference type="Proteomes" id="UP000464317"/>
    </source>
</evidence>
<dbReference type="Proteomes" id="UP000464317">
    <property type="component" value="Chromosome"/>
</dbReference>
<dbReference type="AlphaFoldDB" id="A0A809RTX0"/>
<protein>
    <submittedName>
        <fullName evidence="1">Uncharacterized protein</fullName>
    </submittedName>
</protein>
<dbReference type="EMBL" id="AP022325">
    <property type="protein sequence ID" value="BBU47491.1"/>
    <property type="molecule type" value="Genomic_DNA"/>
</dbReference>
<dbReference type="GeneID" id="89496357"/>
<name>A0A809RTX0_9BACT</name>
<accession>A0A809RTX0</accession>
<dbReference type="RefSeq" id="WP_036430294.1">
    <property type="nucleotide sequence ID" value="NZ_AP022325.1"/>
</dbReference>
<organism evidence="1 2">
    <name type="scientific">Mycoplasmopsis felis</name>
    <dbReference type="NCBI Taxonomy" id="33923"/>
    <lineage>
        <taxon>Bacteria</taxon>
        <taxon>Bacillati</taxon>
        <taxon>Mycoplasmatota</taxon>
        <taxon>Mycoplasmoidales</taxon>
        <taxon>Metamycoplasmataceae</taxon>
        <taxon>Mycoplasmopsis</taxon>
    </lineage>
</organism>
<proteinExistence type="predicted"/>
<reference evidence="1 2" key="1">
    <citation type="submission" date="2020-01" db="EMBL/GenBank/DDBJ databases">
        <title>Complete genome sequence of Mycoplasma felis strain Myco-2.</title>
        <authorList>
            <person name="Kinoshita Y."/>
            <person name="Niwa H."/>
            <person name="Uchida-Fujii E."/>
            <person name="Nukada T."/>
        </authorList>
    </citation>
    <scope>NUCLEOTIDE SEQUENCE [LARGE SCALE GENOMIC DNA]</scope>
    <source>
        <strain evidence="1 2">Myco-2</strain>
    </source>
</reference>
<gene>
    <name evidence="1" type="ORF">JPM2_1840</name>
</gene>
<evidence type="ECO:0000313" key="1">
    <source>
        <dbReference type="EMBL" id="BBU47491.1"/>
    </source>
</evidence>